<dbReference type="Gene3D" id="2.30.40.10">
    <property type="entry name" value="Urease, subunit C, domain 1"/>
    <property type="match status" value="1"/>
</dbReference>
<dbReference type="InterPro" id="IPR006680">
    <property type="entry name" value="Amidohydro-rel"/>
</dbReference>
<dbReference type="Pfam" id="PF01979">
    <property type="entry name" value="Amidohydro_1"/>
    <property type="match status" value="1"/>
</dbReference>
<dbReference type="PANTHER" id="PTHR43794">
    <property type="entry name" value="AMINOHYDROLASE SSNA-RELATED"/>
    <property type="match status" value="1"/>
</dbReference>
<keyword evidence="1" id="KW-0378">Hydrolase</keyword>
<dbReference type="InterPro" id="IPR032466">
    <property type="entry name" value="Metal_Hydrolase"/>
</dbReference>
<gene>
    <name evidence="3" type="ORF">H8S34_03390</name>
</gene>
<evidence type="ECO:0000313" key="4">
    <source>
        <dbReference type="Proteomes" id="UP000660021"/>
    </source>
</evidence>
<dbReference type="SUPFAM" id="SSF51338">
    <property type="entry name" value="Composite domain of metallo-dependent hydrolases"/>
    <property type="match status" value="1"/>
</dbReference>
<dbReference type="InterPro" id="IPR050287">
    <property type="entry name" value="MTA/SAH_deaminase"/>
</dbReference>
<dbReference type="PANTHER" id="PTHR43794:SF11">
    <property type="entry name" value="AMIDOHYDROLASE-RELATED DOMAIN-CONTAINING PROTEIN"/>
    <property type="match status" value="1"/>
</dbReference>
<proteinExistence type="predicted"/>
<reference evidence="3 4" key="1">
    <citation type="submission" date="2020-08" db="EMBL/GenBank/DDBJ databases">
        <title>Genome public.</title>
        <authorList>
            <person name="Liu C."/>
            <person name="Sun Q."/>
        </authorList>
    </citation>
    <scope>NUCLEOTIDE SEQUENCE [LARGE SCALE GENOMIC DNA]</scope>
    <source>
        <strain evidence="3 4">New-38</strain>
    </source>
</reference>
<dbReference type="Gene3D" id="3.20.20.140">
    <property type="entry name" value="Metal-dependent hydrolases"/>
    <property type="match status" value="1"/>
</dbReference>
<evidence type="ECO:0000313" key="3">
    <source>
        <dbReference type="EMBL" id="MBC5729876.1"/>
    </source>
</evidence>
<dbReference type="InterPro" id="IPR011059">
    <property type="entry name" value="Metal-dep_hydrolase_composite"/>
</dbReference>
<dbReference type="CDD" id="cd01298">
    <property type="entry name" value="ATZ_TRZ_like"/>
    <property type="match status" value="1"/>
</dbReference>
<comment type="caution">
    <text evidence="3">The sequence shown here is derived from an EMBL/GenBank/DDBJ whole genome shotgun (WGS) entry which is preliminary data.</text>
</comment>
<organism evidence="3 4">
    <name type="scientific">Pseudoflavonifractor hominis</name>
    <dbReference type="NCBI Taxonomy" id="2763059"/>
    <lineage>
        <taxon>Bacteria</taxon>
        <taxon>Bacillati</taxon>
        <taxon>Bacillota</taxon>
        <taxon>Clostridia</taxon>
        <taxon>Eubacteriales</taxon>
        <taxon>Oscillospiraceae</taxon>
        <taxon>Pseudoflavonifractor</taxon>
    </lineage>
</organism>
<evidence type="ECO:0000259" key="2">
    <source>
        <dbReference type="Pfam" id="PF01979"/>
    </source>
</evidence>
<keyword evidence="4" id="KW-1185">Reference proteome</keyword>
<accession>A0ABR7HQS1</accession>
<dbReference type="SUPFAM" id="SSF51556">
    <property type="entry name" value="Metallo-dependent hydrolases"/>
    <property type="match status" value="1"/>
</dbReference>
<dbReference type="RefSeq" id="WP_186963041.1">
    <property type="nucleotide sequence ID" value="NZ_JACOPR010000002.1"/>
</dbReference>
<sequence length="460" mass="51168">MQKIDLMVRSAKILEPGHSDLPERPKGIAIDRGVILAVGEEQDLLAQYDPARILDASGMYVCPGFVNTHDHLFQVLTKGLGKERLLWDWLENTIRQMTPYIDEEAIYYAALAGCMESIHSGITTTLDFQYCHSHIGQFDAVCQAFRDCGIRGYVGRIQYKGDYLGLSKVPPETPKEYFRNVSNIHSQMEDPALLDVALIAPGIPGILDEPDYQNGYLREIRECAETLNVPYTQHLVETVDDDEYLVAKCGERSVPYLEKQSFFGPRCVLAHCVKMHPEDFAIFQRYDVKVSHNPVSNMILASGISPVRTFLDHGICVSLGVDGAGSNDSQDMLETIKIASLLQKVNALDARVLTASETLEIACKGGARALCRDDIGELVPGKRADFFFYNPRTLKSAPVADPISSLVYASGEENIHTVVINGKIVLENGRFTTANEGHVIEMLERCAYHIRKCSNLPDRV</sequence>
<name>A0ABR7HQS1_9FIRM</name>
<evidence type="ECO:0000256" key="1">
    <source>
        <dbReference type="ARBA" id="ARBA00022801"/>
    </source>
</evidence>
<feature type="domain" description="Amidohydrolase-related" evidence="2">
    <location>
        <begin position="60"/>
        <end position="425"/>
    </location>
</feature>
<dbReference type="Proteomes" id="UP000660021">
    <property type="component" value="Unassembled WGS sequence"/>
</dbReference>
<protein>
    <submittedName>
        <fullName evidence="3">Amidohydrolase</fullName>
    </submittedName>
</protein>
<dbReference type="EMBL" id="JACOPR010000002">
    <property type="protein sequence ID" value="MBC5729876.1"/>
    <property type="molecule type" value="Genomic_DNA"/>
</dbReference>